<name>A0ACB9XA77_CHAAC</name>
<evidence type="ECO:0000313" key="2">
    <source>
        <dbReference type="Proteomes" id="UP001057452"/>
    </source>
</evidence>
<dbReference type="Proteomes" id="UP001057452">
    <property type="component" value="Chromosome 7"/>
</dbReference>
<gene>
    <name evidence="1" type="ORF">KUCAC02_012035</name>
</gene>
<protein>
    <submittedName>
        <fullName evidence="1">Uncharacterized protein</fullName>
    </submittedName>
</protein>
<proteinExistence type="predicted"/>
<evidence type="ECO:0000313" key="1">
    <source>
        <dbReference type="EMBL" id="KAI4823452.1"/>
    </source>
</evidence>
<comment type="caution">
    <text evidence="1">The sequence shown here is derived from an EMBL/GenBank/DDBJ whole genome shotgun (WGS) entry which is preliminary data.</text>
</comment>
<reference evidence="1" key="1">
    <citation type="submission" date="2022-05" db="EMBL/GenBank/DDBJ databases">
        <title>Chromosome-level genome of Chaenocephalus aceratus.</title>
        <authorList>
            <person name="Park H."/>
        </authorList>
    </citation>
    <scope>NUCLEOTIDE SEQUENCE</scope>
    <source>
        <strain evidence="1">KU_202001</strain>
    </source>
</reference>
<sequence length="274" mass="29444">MLLRILLTGLLGVLWDGVTAFGGVRLVNGENKCSGRVEHILVQAAEKSGCGHVQCSGHEASLTRCAVVLHSDAYCTHENDAGVICSGTLLMPTLTLLSPTHTVFSPGEAVRFGCSVLLGHHLSDFHLYKHGVSTTAGHSEGGAGPHPGGADPDRHRDFPPGQLQLSVQDQERLPPSAAQLSTQQLHQHHCGGTPNSPTLSSNEGYYYCLYRVQMGGRTFISRESQPLPIAIRDPDPVLKSDGDQLDCVQPDFCGDRRRYNHCGQGAVQQGEEAH</sequence>
<organism evidence="1 2">
    <name type="scientific">Chaenocephalus aceratus</name>
    <name type="common">Blackfin icefish</name>
    <name type="synonym">Chaenichthys aceratus</name>
    <dbReference type="NCBI Taxonomy" id="36190"/>
    <lineage>
        <taxon>Eukaryota</taxon>
        <taxon>Metazoa</taxon>
        <taxon>Chordata</taxon>
        <taxon>Craniata</taxon>
        <taxon>Vertebrata</taxon>
        <taxon>Euteleostomi</taxon>
        <taxon>Actinopterygii</taxon>
        <taxon>Neopterygii</taxon>
        <taxon>Teleostei</taxon>
        <taxon>Neoteleostei</taxon>
        <taxon>Acanthomorphata</taxon>
        <taxon>Eupercaria</taxon>
        <taxon>Perciformes</taxon>
        <taxon>Notothenioidei</taxon>
        <taxon>Channichthyidae</taxon>
        <taxon>Chaenocephalus</taxon>
    </lineage>
</organism>
<accession>A0ACB9XA77</accession>
<dbReference type="EMBL" id="CM043791">
    <property type="protein sequence ID" value="KAI4823452.1"/>
    <property type="molecule type" value="Genomic_DNA"/>
</dbReference>
<keyword evidence="2" id="KW-1185">Reference proteome</keyword>